<name>A0ABQ3YFM3_9ACTN</name>
<feature type="region of interest" description="Disordered" evidence="1">
    <location>
        <begin position="1"/>
        <end position="75"/>
    </location>
</feature>
<evidence type="ECO:0000256" key="1">
    <source>
        <dbReference type="SAM" id="MobiDB-lite"/>
    </source>
</evidence>
<dbReference type="RefSeq" id="WP_203773875.1">
    <property type="nucleotide sequence ID" value="NZ_BAAABO010000027.1"/>
</dbReference>
<feature type="compositionally biased region" description="Low complexity" evidence="1">
    <location>
        <begin position="25"/>
        <end position="47"/>
    </location>
</feature>
<reference evidence="2 3" key="1">
    <citation type="submission" date="2021-01" db="EMBL/GenBank/DDBJ databases">
        <title>Whole genome shotgun sequence of Actinoplanes deccanensis NBRC 13994.</title>
        <authorList>
            <person name="Komaki H."/>
            <person name="Tamura T."/>
        </authorList>
    </citation>
    <scope>NUCLEOTIDE SEQUENCE [LARGE SCALE GENOMIC DNA]</scope>
    <source>
        <strain evidence="2 3">NBRC 13994</strain>
    </source>
</reference>
<organism evidence="2 3">
    <name type="scientific">Paractinoplanes deccanensis</name>
    <dbReference type="NCBI Taxonomy" id="113561"/>
    <lineage>
        <taxon>Bacteria</taxon>
        <taxon>Bacillati</taxon>
        <taxon>Actinomycetota</taxon>
        <taxon>Actinomycetes</taxon>
        <taxon>Micromonosporales</taxon>
        <taxon>Micromonosporaceae</taxon>
        <taxon>Paractinoplanes</taxon>
    </lineage>
</organism>
<dbReference type="EMBL" id="BOMI01000148">
    <property type="protein sequence ID" value="GID78700.1"/>
    <property type="molecule type" value="Genomic_DNA"/>
</dbReference>
<dbReference type="Proteomes" id="UP000609879">
    <property type="component" value="Unassembled WGS sequence"/>
</dbReference>
<keyword evidence="3" id="KW-1185">Reference proteome</keyword>
<gene>
    <name evidence="2" type="ORF">Ade02nite_73410</name>
</gene>
<protein>
    <submittedName>
        <fullName evidence="2">Uncharacterized protein</fullName>
    </submittedName>
</protein>
<proteinExistence type="predicted"/>
<feature type="compositionally biased region" description="Low complexity" evidence="1">
    <location>
        <begin position="1"/>
        <end position="16"/>
    </location>
</feature>
<evidence type="ECO:0000313" key="2">
    <source>
        <dbReference type="EMBL" id="GID78700.1"/>
    </source>
</evidence>
<evidence type="ECO:0000313" key="3">
    <source>
        <dbReference type="Proteomes" id="UP000609879"/>
    </source>
</evidence>
<sequence>MSGRPRGPGDDTPSPGRRGRGPGAAGSVAQAHEAVAAIARSGRPAAAGGTGVPHGPAAEFRPGFPRGADFIDSGGGFSPEAADAYRRIRHSPEDTALVASHTGIDPAVVERMRRNLFVEQHDVAVGPNRVERGYFTPDDDIAELWDAAARGTLGPTRLADFRALVAHEYVENKLMEAGLPYRSAHPDSFNAEGDNVVNRLHPGAHDLAPHAWRPDAPLEHWQRFGLDGSALEMAPDLSNLDAVVQAVLGGLGR</sequence>
<accession>A0ABQ3YFM3</accession>
<comment type="caution">
    <text evidence="2">The sequence shown here is derived from an EMBL/GenBank/DDBJ whole genome shotgun (WGS) entry which is preliminary data.</text>
</comment>